<dbReference type="EMBL" id="GEEE01023339">
    <property type="protein sequence ID" value="JAP39886.1"/>
    <property type="molecule type" value="Transcribed_RNA"/>
</dbReference>
<dbReference type="Pfam" id="PF14913">
    <property type="entry name" value="DPCD"/>
    <property type="match status" value="1"/>
</dbReference>
<reference evidence="3" key="1">
    <citation type="submission" date="2016-01" db="EMBL/GenBank/DDBJ databases">
        <title>Reference transcriptome for the parasite Schistocephalus solidus: insights into the molecular evolution of parasitism.</title>
        <authorList>
            <person name="Hebert F.O."/>
            <person name="Grambauer S."/>
            <person name="Barber I."/>
            <person name="Landry C.R."/>
            <person name="Aubin-Horth N."/>
        </authorList>
    </citation>
    <scope>NUCLEOTIDE SEQUENCE</scope>
</reference>
<name>A0A0X3NYC5_SCHSO</name>
<dbReference type="PANTHER" id="PTHR31921:SF1">
    <property type="entry name" value="PROTEIN DPCD"/>
    <property type="match status" value="1"/>
</dbReference>
<comment type="similarity">
    <text evidence="1">Belongs to the DPCD family.</text>
</comment>
<dbReference type="PANTHER" id="PTHR31921">
    <property type="entry name" value="PROTEIN DPCD"/>
    <property type="match status" value="1"/>
</dbReference>
<gene>
    <name evidence="3" type="primary">DPCD</name>
    <name evidence="3" type="ORF">TR149744</name>
</gene>
<dbReference type="PRINTS" id="PR02065">
    <property type="entry name" value="PROTEINDPCD"/>
</dbReference>
<evidence type="ECO:0000313" key="3">
    <source>
        <dbReference type="EMBL" id="JAP39886.1"/>
    </source>
</evidence>
<dbReference type="AlphaFoldDB" id="A0A0X3NYC5"/>
<feature type="non-terminal residue" evidence="3">
    <location>
        <position position="1"/>
    </location>
</feature>
<protein>
    <recommendedName>
        <fullName evidence="2">Protein DPCD</fullName>
    </recommendedName>
</protein>
<proteinExistence type="inferred from homology"/>
<dbReference type="InterPro" id="IPR026224">
    <property type="entry name" value="DPCD"/>
</dbReference>
<evidence type="ECO:0000256" key="2">
    <source>
        <dbReference type="ARBA" id="ARBA00020330"/>
    </source>
</evidence>
<evidence type="ECO:0000256" key="1">
    <source>
        <dbReference type="ARBA" id="ARBA00010597"/>
    </source>
</evidence>
<accession>A0A0X3NYC5</accession>
<organism evidence="3">
    <name type="scientific">Schistocephalus solidus</name>
    <name type="common">Tapeworm</name>
    <dbReference type="NCBI Taxonomy" id="70667"/>
    <lineage>
        <taxon>Eukaryota</taxon>
        <taxon>Metazoa</taxon>
        <taxon>Spiralia</taxon>
        <taxon>Lophotrochozoa</taxon>
        <taxon>Platyhelminthes</taxon>
        <taxon>Cestoda</taxon>
        <taxon>Eucestoda</taxon>
        <taxon>Diphyllobothriidea</taxon>
        <taxon>Diphyllobothriidae</taxon>
        <taxon>Schistocephalus</taxon>
    </lineage>
</organism>
<sequence>QNCKFKVGESATVSSPMATKTWLELIQAAKKTSIVQDGRTKVHYTFDDSREMVEQYDNRTQVLIERKWKCPTQLGGEGNWVYEVGEPPQVRSTLFDDIQESNANPIFSRLDTKNDFQWRIRNLPYPLSTYDLSIEDDGETIVLRTTNKKYFKRFGIPDLHRLGLKLDQKNLTKTHSNNTLVISYKKPVVYLQFEKSLKSELAKTKPLTEGDVPCQTM</sequence>